<evidence type="ECO:0000256" key="2">
    <source>
        <dbReference type="SAM" id="SignalP"/>
    </source>
</evidence>
<comment type="caution">
    <text evidence="4">The sequence shown here is derived from an EMBL/GenBank/DDBJ whole genome shotgun (WGS) entry which is preliminary data.</text>
</comment>
<evidence type="ECO:0000256" key="1">
    <source>
        <dbReference type="ARBA" id="ARBA00022729"/>
    </source>
</evidence>
<proteinExistence type="predicted"/>
<accession>A0ABT0RI55</accession>
<feature type="chain" id="PRO_5046780730" evidence="2">
    <location>
        <begin position="22"/>
        <end position="214"/>
    </location>
</feature>
<evidence type="ECO:0000313" key="5">
    <source>
        <dbReference type="Proteomes" id="UP001165343"/>
    </source>
</evidence>
<keyword evidence="1 2" id="KW-0732">Signal</keyword>
<dbReference type="SUPFAM" id="SSF56925">
    <property type="entry name" value="OMPA-like"/>
    <property type="match status" value="1"/>
</dbReference>
<dbReference type="Gene3D" id="2.40.160.20">
    <property type="match status" value="1"/>
</dbReference>
<dbReference type="InterPro" id="IPR027385">
    <property type="entry name" value="Beta-barrel_OMP"/>
</dbReference>
<feature type="signal peptide" evidence="2">
    <location>
        <begin position="1"/>
        <end position="21"/>
    </location>
</feature>
<dbReference type="InterPro" id="IPR011250">
    <property type="entry name" value="OMP/PagP_B-barrel"/>
</dbReference>
<organism evidence="4 5">
    <name type="scientific">Sphingomonas anseongensis</name>
    <dbReference type="NCBI Taxonomy" id="2908207"/>
    <lineage>
        <taxon>Bacteria</taxon>
        <taxon>Pseudomonadati</taxon>
        <taxon>Pseudomonadota</taxon>
        <taxon>Alphaproteobacteria</taxon>
        <taxon>Sphingomonadales</taxon>
        <taxon>Sphingomonadaceae</taxon>
        <taxon>Sphingomonas</taxon>
    </lineage>
</organism>
<sequence length="214" mass="22744">MRKFAIALALATTALATPALARDHSFYAGIEGGVMLVEDAGFDVRDASNTTTAQDIMILDFKPGWDVDVVGGYDFGMVRVEGELGYKHASLDEVELRDQPSTGLGFGSHLGADGHGRSLSFMINGLLDLGDEDSWSGYVGPGIGIADVRYSIGGTDPVVDTTLVDAEVSQTKLAWQVVAGVRTALSPTLDLGLKYRFFNVPNLKSGNTPDDLKT</sequence>
<name>A0ABT0RI55_9SPHN</name>
<protein>
    <submittedName>
        <fullName evidence="4">Outer membrane beta-barrel protein</fullName>
    </submittedName>
</protein>
<reference evidence="4" key="1">
    <citation type="submission" date="2022-05" db="EMBL/GenBank/DDBJ databases">
        <authorList>
            <person name="Jo J.-H."/>
            <person name="Im W.-T."/>
        </authorList>
    </citation>
    <scope>NUCLEOTIDE SEQUENCE</scope>
    <source>
        <strain evidence="4">RG327</strain>
    </source>
</reference>
<keyword evidence="5" id="KW-1185">Reference proteome</keyword>
<evidence type="ECO:0000313" key="4">
    <source>
        <dbReference type="EMBL" id="MCL6679936.1"/>
    </source>
</evidence>
<dbReference type="RefSeq" id="WP_249868808.1">
    <property type="nucleotide sequence ID" value="NZ_JAMGBC010000001.1"/>
</dbReference>
<dbReference type="Pfam" id="PF13505">
    <property type="entry name" value="OMP_b-brl"/>
    <property type="match status" value="1"/>
</dbReference>
<gene>
    <name evidence="4" type="ORF">LZ519_11510</name>
</gene>
<feature type="domain" description="Outer membrane protein beta-barrel" evidence="3">
    <location>
        <begin position="7"/>
        <end position="204"/>
    </location>
</feature>
<dbReference type="Proteomes" id="UP001165343">
    <property type="component" value="Unassembled WGS sequence"/>
</dbReference>
<evidence type="ECO:0000259" key="3">
    <source>
        <dbReference type="Pfam" id="PF13505"/>
    </source>
</evidence>
<dbReference type="EMBL" id="JAMGBC010000001">
    <property type="protein sequence ID" value="MCL6679936.1"/>
    <property type="molecule type" value="Genomic_DNA"/>
</dbReference>
<feature type="non-terminal residue" evidence="4">
    <location>
        <position position="214"/>
    </location>
</feature>